<accession>A0A1V9FFM3</accession>
<feature type="domain" description="Metallo-beta-lactamase" evidence="1">
    <location>
        <begin position="71"/>
        <end position="259"/>
    </location>
</feature>
<dbReference type="InterPro" id="IPR036866">
    <property type="entry name" value="RibonucZ/Hydroxyglut_hydro"/>
</dbReference>
<organism evidence="2 3">
    <name type="scientific">Niastella vici</name>
    <dbReference type="NCBI Taxonomy" id="1703345"/>
    <lineage>
        <taxon>Bacteria</taxon>
        <taxon>Pseudomonadati</taxon>
        <taxon>Bacteroidota</taxon>
        <taxon>Chitinophagia</taxon>
        <taxon>Chitinophagales</taxon>
        <taxon>Chitinophagaceae</taxon>
        <taxon>Niastella</taxon>
    </lineage>
</organism>
<dbReference type="RefSeq" id="WP_081156112.1">
    <property type="nucleotide sequence ID" value="NZ_LVYD01000124.1"/>
</dbReference>
<keyword evidence="3" id="KW-1185">Reference proteome</keyword>
<name>A0A1V9FFM3_9BACT</name>
<dbReference type="InterPro" id="IPR001279">
    <property type="entry name" value="Metallo-B-lactamas"/>
</dbReference>
<dbReference type="CDD" id="cd16282">
    <property type="entry name" value="metallo-hydrolase-like_MBL-fold"/>
    <property type="match status" value="1"/>
</dbReference>
<proteinExistence type="predicted"/>
<dbReference type="Gene3D" id="3.60.15.10">
    <property type="entry name" value="Ribonuclease Z/Hydroxyacylglutathione hydrolase-like"/>
    <property type="match status" value="1"/>
</dbReference>
<gene>
    <name evidence="2" type="ORF">A3860_11330</name>
</gene>
<evidence type="ECO:0000313" key="2">
    <source>
        <dbReference type="EMBL" id="OQP57148.1"/>
    </source>
</evidence>
<dbReference type="PANTHER" id="PTHR42951">
    <property type="entry name" value="METALLO-BETA-LACTAMASE DOMAIN-CONTAINING"/>
    <property type="match status" value="1"/>
</dbReference>
<comment type="caution">
    <text evidence="2">The sequence shown here is derived from an EMBL/GenBank/DDBJ whole genome shotgun (WGS) entry which is preliminary data.</text>
</comment>
<dbReference type="Pfam" id="PF00753">
    <property type="entry name" value="Lactamase_B"/>
    <property type="match status" value="1"/>
</dbReference>
<protein>
    <recommendedName>
        <fullName evidence="1">Metallo-beta-lactamase domain-containing protein</fullName>
    </recommendedName>
</protein>
<sequence length="340" mass="38061">MNRRHLLKNMSIMAFASVGSPIVQPPHPAFTAAASSATSSFDSIEELAKGVFFARGRVTYFENGNMQDIECNNGWIIFDDFVLVIDANFPIKAAVLLQEIRKTTDKPIKYVFNTHHHGDHIYGNSVWTSQGAMAIAHTDVIAELHHFETGYYGKEPGRWESMAKVRTDLHQHTLVPPIITFTDKLVIEDKTKRVELLHLGIGHTIGDGVAWLPNEKILFAGDACLNGPYNLFRDADVKPWIATLDKMHSLQPAILVPGHGPLGNSNTPHNQQAYFKLLYNWVSTKKAANNNFDALKMQLPELRSLVQQNEKTKTYLIPDPEIATGFSLEAQTKKIFDTLS</sequence>
<evidence type="ECO:0000259" key="1">
    <source>
        <dbReference type="SMART" id="SM00849"/>
    </source>
</evidence>
<dbReference type="EMBL" id="LVYD01000124">
    <property type="protein sequence ID" value="OQP57148.1"/>
    <property type="molecule type" value="Genomic_DNA"/>
</dbReference>
<evidence type="ECO:0000313" key="3">
    <source>
        <dbReference type="Proteomes" id="UP000192796"/>
    </source>
</evidence>
<dbReference type="InterPro" id="IPR050855">
    <property type="entry name" value="NDM-1-like"/>
</dbReference>
<dbReference type="SMART" id="SM00849">
    <property type="entry name" value="Lactamase_B"/>
    <property type="match status" value="1"/>
</dbReference>
<dbReference type="PANTHER" id="PTHR42951:SF20">
    <property type="entry name" value="BETA LACTAMASE"/>
    <property type="match status" value="1"/>
</dbReference>
<dbReference type="AlphaFoldDB" id="A0A1V9FFM3"/>
<dbReference type="Proteomes" id="UP000192796">
    <property type="component" value="Unassembled WGS sequence"/>
</dbReference>
<dbReference type="SUPFAM" id="SSF56281">
    <property type="entry name" value="Metallo-hydrolase/oxidoreductase"/>
    <property type="match status" value="1"/>
</dbReference>
<reference evidence="2 3" key="1">
    <citation type="submission" date="2016-03" db="EMBL/GenBank/DDBJ databases">
        <title>Niastella vici sp. nov., isolated from farmland soil.</title>
        <authorList>
            <person name="Chen L."/>
            <person name="Wang D."/>
            <person name="Yang S."/>
            <person name="Wang G."/>
        </authorList>
    </citation>
    <scope>NUCLEOTIDE SEQUENCE [LARGE SCALE GENOMIC DNA]</scope>
    <source>
        <strain evidence="2 3">DJ57</strain>
    </source>
</reference>
<dbReference type="OrthoDB" id="9769598at2"/>
<dbReference type="STRING" id="1703345.A3860_11330"/>